<feature type="non-terminal residue" evidence="2">
    <location>
        <position position="44"/>
    </location>
</feature>
<dbReference type="InterPro" id="IPR010093">
    <property type="entry name" value="SinI_DNA-bd"/>
</dbReference>
<dbReference type="EMBL" id="QNVI01000069">
    <property type="protein sequence ID" value="TDA37592.1"/>
    <property type="molecule type" value="Genomic_DNA"/>
</dbReference>
<accession>A0A523B9P4</accession>
<comment type="caution">
    <text evidence="2">The sequence shown here is derived from an EMBL/GenBank/DDBJ whole genome shotgun (WGS) entry which is preliminary data.</text>
</comment>
<name>A0A523B9P4_9CREN</name>
<dbReference type="NCBIfam" id="TIGR01764">
    <property type="entry name" value="excise"/>
    <property type="match status" value="1"/>
</dbReference>
<reference evidence="2 3" key="1">
    <citation type="journal article" date="2019" name="Nat. Microbiol.">
        <title>Expanding anaerobic alkane metabolism in the domain of Archaea.</title>
        <authorList>
            <person name="Wang Y."/>
            <person name="Wegener G."/>
            <person name="Hou J."/>
            <person name="Wang F."/>
            <person name="Xiao X."/>
        </authorList>
    </citation>
    <scope>NUCLEOTIDE SEQUENCE [LARGE SCALE GENOMIC DNA]</scope>
    <source>
        <strain evidence="2">WYZ-LMO11</strain>
    </source>
</reference>
<dbReference type="InterPro" id="IPR009061">
    <property type="entry name" value="DNA-bd_dom_put_sf"/>
</dbReference>
<dbReference type="InterPro" id="IPR000551">
    <property type="entry name" value="MerR-type_HTH_dom"/>
</dbReference>
<evidence type="ECO:0000259" key="1">
    <source>
        <dbReference type="PROSITE" id="PS50937"/>
    </source>
</evidence>
<gene>
    <name evidence="2" type="ORF">DSO09_06735</name>
</gene>
<dbReference type="PROSITE" id="PS50937">
    <property type="entry name" value="HTH_MERR_2"/>
    <property type="match status" value="1"/>
</dbReference>
<dbReference type="CDD" id="cd04762">
    <property type="entry name" value="HTH_MerR-trunc"/>
    <property type="match status" value="1"/>
</dbReference>
<dbReference type="SUPFAM" id="SSF46955">
    <property type="entry name" value="Putative DNA-binding domain"/>
    <property type="match status" value="1"/>
</dbReference>
<evidence type="ECO:0000313" key="2">
    <source>
        <dbReference type="EMBL" id="TDA37592.1"/>
    </source>
</evidence>
<feature type="domain" description="HTH merR-type" evidence="1">
    <location>
        <begin position="1"/>
        <end position="44"/>
    </location>
</feature>
<evidence type="ECO:0000313" key="3">
    <source>
        <dbReference type="Proteomes" id="UP000317265"/>
    </source>
</evidence>
<dbReference type="AlphaFoldDB" id="A0A523B9P4"/>
<sequence>MLRPKEVCERLGISYTTLRDYVRRGYIKPVLTPGGKWRFREEDV</sequence>
<dbReference type="Gene3D" id="1.10.1660.10">
    <property type="match status" value="1"/>
</dbReference>
<protein>
    <submittedName>
        <fullName evidence="2">IS607 family transposase</fullName>
    </submittedName>
</protein>
<proteinExistence type="predicted"/>
<organism evidence="2 3">
    <name type="scientific">Thermoproteota archaeon</name>
    <dbReference type="NCBI Taxonomy" id="2056631"/>
    <lineage>
        <taxon>Archaea</taxon>
        <taxon>Thermoproteota</taxon>
    </lineage>
</organism>
<dbReference type="Pfam" id="PF12728">
    <property type="entry name" value="HTH_17"/>
    <property type="match status" value="1"/>
</dbReference>
<dbReference type="GO" id="GO:0006355">
    <property type="term" value="P:regulation of DNA-templated transcription"/>
    <property type="evidence" value="ECO:0007669"/>
    <property type="project" value="InterPro"/>
</dbReference>
<dbReference type="Proteomes" id="UP000317265">
    <property type="component" value="Unassembled WGS sequence"/>
</dbReference>
<dbReference type="GO" id="GO:0003677">
    <property type="term" value="F:DNA binding"/>
    <property type="evidence" value="ECO:0007669"/>
    <property type="project" value="InterPro"/>
</dbReference>
<dbReference type="InterPro" id="IPR041657">
    <property type="entry name" value="HTH_17"/>
</dbReference>